<dbReference type="Gene3D" id="3.30.70.100">
    <property type="match status" value="1"/>
</dbReference>
<proteinExistence type="predicted"/>
<dbReference type="PROSITE" id="PS50846">
    <property type="entry name" value="HMA_2"/>
    <property type="match status" value="1"/>
</dbReference>
<keyword evidence="1" id="KW-0812">Transmembrane</keyword>
<dbReference type="EMBL" id="JANJYJ010000007">
    <property type="protein sequence ID" value="KAK3199917.1"/>
    <property type="molecule type" value="Genomic_DNA"/>
</dbReference>
<evidence type="ECO:0000256" key="1">
    <source>
        <dbReference type="SAM" id="Phobius"/>
    </source>
</evidence>
<organism evidence="3 4">
    <name type="scientific">Dipteronia sinensis</name>
    <dbReference type="NCBI Taxonomy" id="43782"/>
    <lineage>
        <taxon>Eukaryota</taxon>
        <taxon>Viridiplantae</taxon>
        <taxon>Streptophyta</taxon>
        <taxon>Embryophyta</taxon>
        <taxon>Tracheophyta</taxon>
        <taxon>Spermatophyta</taxon>
        <taxon>Magnoliopsida</taxon>
        <taxon>eudicotyledons</taxon>
        <taxon>Gunneridae</taxon>
        <taxon>Pentapetalae</taxon>
        <taxon>rosids</taxon>
        <taxon>malvids</taxon>
        <taxon>Sapindales</taxon>
        <taxon>Sapindaceae</taxon>
        <taxon>Hippocastanoideae</taxon>
        <taxon>Acereae</taxon>
        <taxon>Dipteronia</taxon>
    </lineage>
</organism>
<keyword evidence="1" id="KW-1133">Transmembrane helix</keyword>
<dbReference type="InterPro" id="IPR042885">
    <property type="entry name" value="HIPP47/16"/>
</dbReference>
<keyword evidence="1" id="KW-0472">Membrane</keyword>
<dbReference type="GO" id="GO:0046872">
    <property type="term" value="F:metal ion binding"/>
    <property type="evidence" value="ECO:0007669"/>
    <property type="project" value="InterPro"/>
</dbReference>
<protein>
    <recommendedName>
        <fullName evidence="2">HMA domain-containing protein</fullName>
    </recommendedName>
</protein>
<dbReference type="AlphaFoldDB" id="A0AAE0E1Z7"/>
<evidence type="ECO:0000313" key="3">
    <source>
        <dbReference type="EMBL" id="KAK3199917.1"/>
    </source>
</evidence>
<dbReference type="PANTHER" id="PTHR46932:SF12">
    <property type="entry name" value="HEAVY METAL-ASSOCIATED ISOPRENYLATED PLANT PROTEIN 47"/>
    <property type="match status" value="1"/>
</dbReference>
<feature type="transmembrane region" description="Helical" evidence="1">
    <location>
        <begin position="33"/>
        <end position="55"/>
    </location>
</feature>
<sequence>MASGSKEAYDDEEEAEDSGCANCRVQVVVPSSFLGSALPVIYAIPSSAFMHLLLWPSRMKQKIIIKVQVKCEKCRSKAMKIAAGDDGVISVAWEGEDKNKVVVIGDGVDAATLARNLSKKLGFADLLLVEEVKEKKEEKKEEKKDEPSSSLECQLYKSVVVYEDDCTSPCNIM</sequence>
<evidence type="ECO:0000313" key="4">
    <source>
        <dbReference type="Proteomes" id="UP001281410"/>
    </source>
</evidence>
<name>A0AAE0E1Z7_9ROSI</name>
<dbReference type="InterPro" id="IPR006121">
    <property type="entry name" value="HMA_dom"/>
</dbReference>
<reference evidence="3" key="1">
    <citation type="journal article" date="2023" name="Plant J.">
        <title>Genome sequences and population genomics provide insights into the demographic history, inbreeding, and mutation load of two 'living fossil' tree species of Dipteronia.</title>
        <authorList>
            <person name="Feng Y."/>
            <person name="Comes H.P."/>
            <person name="Chen J."/>
            <person name="Zhu S."/>
            <person name="Lu R."/>
            <person name="Zhang X."/>
            <person name="Li P."/>
            <person name="Qiu J."/>
            <person name="Olsen K.M."/>
            <person name="Qiu Y."/>
        </authorList>
    </citation>
    <scope>NUCLEOTIDE SEQUENCE</scope>
    <source>
        <strain evidence="3">NBL</strain>
    </source>
</reference>
<comment type="caution">
    <text evidence="3">The sequence shown here is derived from an EMBL/GenBank/DDBJ whole genome shotgun (WGS) entry which is preliminary data.</text>
</comment>
<feature type="domain" description="HMA" evidence="2">
    <location>
        <begin position="60"/>
        <end position="129"/>
    </location>
</feature>
<dbReference type="Proteomes" id="UP001281410">
    <property type="component" value="Unassembled WGS sequence"/>
</dbReference>
<accession>A0AAE0E1Z7</accession>
<gene>
    <name evidence="3" type="ORF">Dsin_023332</name>
</gene>
<dbReference type="PANTHER" id="PTHR46932">
    <property type="entry name" value="HEAVY METAL-ASSOCIATED ISOPRENYLATED PLANT PROTEIN 47"/>
    <property type="match status" value="1"/>
</dbReference>
<evidence type="ECO:0000259" key="2">
    <source>
        <dbReference type="PROSITE" id="PS50846"/>
    </source>
</evidence>
<keyword evidence="4" id="KW-1185">Reference proteome</keyword>